<keyword evidence="2" id="KW-1185">Reference proteome</keyword>
<organism evidence="1 2">
    <name type="scientific">Rhodococcus wratislaviensis</name>
    <name type="common">Tsukamurella wratislaviensis</name>
    <dbReference type="NCBI Taxonomy" id="44752"/>
    <lineage>
        <taxon>Bacteria</taxon>
        <taxon>Bacillati</taxon>
        <taxon>Actinomycetota</taxon>
        <taxon>Actinomycetes</taxon>
        <taxon>Mycobacteriales</taxon>
        <taxon>Nocardiaceae</taxon>
        <taxon>Rhodococcus</taxon>
    </lineage>
</organism>
<proteinExistence type="predicted"/>
<name>A0A402C2X9_RHOWR</name>
<gene>
    <name evidence="1" type="ORF">Rhow_000811</name>
</gene>
<dbReference type="Proteomes" id="UP000287519">
    <property type="component" value="Unassembled WGS sequence"/>
</dbReference>
<protein>
    <submittedName>
        <fullName evidence="1">Uncharacterized protein</fullName>
    </submittedName>
</protein>
<dbReference type="AlphaFoldDB" id="A0A402C2X9"/>
<reference evidence="1 2" key="1">
    <citation type="submission" date="2018-11" db="EMBL/GenBank/DDBJ databases">
        <title>Microbial catabolism of amino acid.</title>
        <authorList>
            <person name="Hibi M."/>
            <person name="Ogawa J."/>
        </authorList>
    </citation>
    <scope>NUCLEOTIDE SEQUENCE [LARGE SCALE GENOMIC DNA]</scope>
    <source>
        <strain evidence="1 2">C31-06</strain>
    </source>
</reference>
<evidence type="ECO:0000313" key="1">
    <source>
        <dbReference type="EMBL" id="GCE37927.1"/>
    </source>
</evidence>
<dbReference type="EMBL" id="BHYM01000013">
    <property type="protein sequence ID" value="GCE37927.1"/>
    <property type="molecule type" value="Genomic_DNA"/>
</dbReference>
<accession>A0A402C2X9</accession>
<sequence>MTIEALSHPSVRTVSKAVTCVSKIHMRSVRPASMKRGGHDNYRAGAEA</sequence>
<comment type="caution">
    <text evidence="1">The sequence shown here is derived from an EMBL/GenBank/DDBJ whole genome shotgun (WGS) entry which is preliminary data.</text>
</comment>
<evidence type="ECO:0000313" key="2">
    <source>
        <dbReference type="Proteomes" id="UP000287519"/>
    </source>
</evidence>